<comment type="caution">
    <text evidence="1">The sequence shown here is derived from an EMBL/GenBank/DDBJ whole genome shotgun (WGS) entry which is preliminary data.</text>
</comment>
<evidence type="ECO:0000313" key="2">
    <source>
        <dbReference type="Proteomes" id="UP000193144"/>
    </source>
</evidence>
<keyword evidence="2" id="KW-1185">Reference proteome</keyword>
<dbReference type="InterPro" id="IPR036291">
    <property type="entry name" value="NAD(P)-bd_dom_sf"/>
</dbReference>
<accession>A0A1Y1Z7Z1</accession>
<name>A0A1Y1Z7Z1_9PLEO</name>
<dbReference type="Proteomes" id="UP000193144">
    <property type="component" value="Unassembled WGS sequence"/>
</dbReference>
<dbReference type="EMBL" id="MCFA01000117">
    <property type="protein sequence ID" value="ORY06389.1"/>
    <property type="molecule type" value="Genomic_DNA"/>
</dbReference>
<organism evidence="1 2">
    <name type="scientific">Clohesyomyces aquaticus</name>
    <dbReference type="NCBI Taxonomy" id="1231657"/>
    <lineage>
        <taxon>Eukaryota</taxon>
        <taxon>Fungi</taxon>
        <taxon>Dikarya</taxon>
        <taxon>Ascomycota</taxon>
        <taxon>Pezizomycotina</taxon>
        <taxon>Dothideomycetes</taxon>
        <taxon>Pleosporomycetidae</taxon>
        <taxon>Pleosporales</taxon>
        <taxon>Lindgomycetaceae</taxon>
        <taxon>Clohesyomyces</taxon>
    </lineage>
</organism>
<dbReference type="AlphaFoldDB" id="A0A1Y1Z7Z1"/>
<gene>
    <name evidence="1" type="ORF">BCR34DRAFT_604235</name>
</gene>
<evidence type="ECO:0000313" key="1">
    <source>
        <dbReference type="EMBL" id="ORY06389.1"/>
    </source>
</evidence>
<dbReference type="OrthoDB" id="3358371at2759"/>
<sequence>MPGDIAYPWIQSQADTGAFVKALVLGPPGLNLAGEISGIPIEYKQYTVAELEALIPNGGHMLANMFSYFRDFGYFGGDSTVIYPADLVCQYGIEIPTINLETTFCEDLPAFLNEALEVAPSTPVPLSLPSQGPQSVMLILKLQWLDADGVD</sequence>
<proteinExistence type="predicted"/>
<dbReference type="SUPFAM" id="SSF51735">
    <property type="entry name" value="NAD(P)-binding Rossmann-fold domains"/>
    <property type="match status" value="1"/>
</dbReference>
<dbReference type="STRING" id="1231657.A0A1Y1Z7Z1"/>
<protein>
    <submittedName>
        <fullName evidence="1">Uncharacterized protein</fullName>
    </submittedName>
</protein>
<reference evidence="1 2" key="1">
    <citation type="submission" date="2016-07" db="EMBL/GenBank/DDBJ databases">
        <title>Pervasive Adenine N6-methylation of Active Genes in Fungi.</title>
        <authorList>
            <consortium name="DOE Joint Genome Institute"/>
            <person name="Mondo S.J."/>
            <person name="Dannebaum R.O."/>
            <person name="Kuo R.C."/>
            <person name="Labutti K."/>
            <person name="Haridas S."/>
            <person name="Kuo A."/>
            <person name="Salamov A."/>
            <person name="Ahrendt S.R."/>
            <person name="Lipzen A."/>
            <person name="Sullivan W."/>
            <person name="Andreopoulos W.B."/>
            <person name="Clum A."/>
            <person name="Lindquist E."/>
            <person name="Daum C."/>
            <person name="Ramamoorthy G.K."/>
            <person name="Gryganskyi A."/>
            <person name="Culley D."/>
            <person name="Magnuson J.K."/>
            <person name="James T.Y."/>
            <person name="O'Malley M.A."/>
            <person name="Stajich J.E."/>
            <person name="Spatafora J.W."/>
            <person name="Visel A."/>
            <person name="Grigoriev I.V."/>
        </authorList>
    </citation>
    <scope>NUCLEOTIDE SEQUENCE [LARGE SCALE GENOMIC DNA]</scope>
    <source>
        <strain evidence="1 2">CBS 115471</strain>
    </source>
</reference>